<reference evidence="1" key="2">
    <citation type="submission" date="2021-01" db="EMBL/GenBank/DDBJ databases">
        <authorList>
            <person name="Schikora-Tamarit M.A."/>
        </authorList>
    </citation>
    <scope>NUCLEOTIDE SEQUENCE</scope>
    <source>
        <strain evidence="1">NCAIM Y.01608</strain>
    </source>
</reference>
<dbReference type="EMBL" id="JAEUBD010000146">
    <property type="protein sequence ID" value="KAH3676650.1"/>
    <property type="molecule type" value="Genomic_DNA"/>
</dbReference>
<gene>
    <name evidence="1" type="ORF">OGATHE_001139</name>
</gene>
<dbReference type="Proteomes" id="UP000788993">
    <property type="component" value="Unassembled WGS sequence"/>
</dbReference>
<keyword evidence="2" id="KW-1185">Reference proteome</keyword>
<organism evidence="1 2">
    <name type="scientific">Ogataea polymorpha</name>
    <dbReference type="NCBI Taxonomy" id="460523"/>
    <lineage>
        <taxon>Eukaryota</taxon>
        <taxon>Fungi</taxon>
        <taxon>Dikarya</taxon>
        <taxon>Ascomycota</taxon>
        <taxon>Saccharomycotina</taxon>
        <taxon>Pichiomycetes</taxon>
        <taxon>Pichiales</taxon>
        <taxon>Pichiaceae</taxon>
        <taxon>Ogataea</taxon>
    </lineage>
</organism>
<reference evidence="1" key="1">
    <citation type="journal article" date="2021" name="Open Biol.">
        <title>Shared evolutionary footprints suggest mitochondrial oxidative damage underlies multiple complex I losses in fungi.</title>
        <authorList>
            <person name="Schikora-Tamarit M.A."/>
            <person name="Marcet-Houben M."/>
            <person name="Nosek J."/>
            <person name="Gabaldon T."/>
        </authorList>
    </citation>
    <scope>NUCLEOTIDE SEQUENCE</scope>
    <source>
        <strain evidence="1">NCAIM Y.01608</strain>
    </source>
</reference>
<evidence type="ECO:0000313" key="2">
    <source>
        <dbReference type="Proteomes" id="UP000788993"/>
    </source>
</evidence>
<sequence>MSSCCSFPTRFSSVFLDVSFSLSSASFISRLRTELPDAVVKETSDSSSSKISNLRGLRFFADVGLYSINTGLSWRASKSDPLNFTGAEEIGEHGELLLDSKCCSWSFTYCASNSFFFSIMSFSEISLSPTARFKIPNDWPTVSSSRTLDGPRQCLTSISSSRSSSA</sequence>
<comment type="caution">
    <text evidence="1">The sequence shown here is derived from an EMBL/GenBank/DDBJ whole genome shotgun (WGS) entry which is preliminary data.</text>
</comment>
<name>A0A9P8PSA1_9ASCO</name>
<accession>A0A9P8PSA1</accession>
<protein>
    <submittedName>
        <fullName evidence="1">Uncharacterized protein</fullName>
    </submittedName>
</protein>
<evidence type="ECO:0000313" key="1">
    <source>
        <dbReference type="EMBL" id="KAH3676650.1"/>
    </source>
</evidence>
<proteinExistence type="predicted"/>
<dbReference type="AlphaFoldDB" id="A0A9P8PSA1"/>